<comment type="caution">
    <text evidence="2">The sequence shown here is derived from an EMBL/GenBank/DDBJ whole genome shotgun (WGS) entry which is preliminary data.</text>
</comment>
<keyword evidence="1" id="KW-0175">Coiled coil</keyword>
<dbReference type="EMBL" id="ALAO01000103">
    <property type="protein sequence ID" value="EKO39935.1"/>
    <property type="molecule type" value="Genomic_DNA"/>
</dbReference>
<dbReference type="Proteomes" id="UP000006272">
    <property type="component" value="Unassembled WGS sequence"/>
</dbReference>
<protein>
    <submittedName>
        <fullName evidence="2">Uncharacterized protein</fullName>
    </submittedName>
</protein>
<sequence length="92" mass="10605">MSEIERLLSEILKVKEQELRQAQERQEMILTNHQLTLENYAKALHHIQQQIATLNSQQKESGLHLQRLSAIHANLKPLLMQLSGFLGIRARG</sequence>
<name>K6GSN5_9BACT</name>
<accession>K6GSN5</accession>
<dbReference type="AlphaFoldDB" id="K6GSN5"/>
<evidence type="ECO:0000313" key="3">
    <source>
        <dbReference type="Proteomes" id="UP000006272"/>
    </source>
</evidence>
<proteinExistence type="predicted"/>
<reference evidence="2 3" key="1">
    <citation type="submission" date="2012-07" db="EMBL/GenBank/DDBJ databases">
        <title>Draft genome sequence of Desulfovibrio magneticus str. Maddingley MBC34 obtained from a metagenomic sequence of a methanogenic enrichment isolated from coal-seam formation water in Victoria, Australia.</title>
        <authorList>
            <person name="Greenfield P."/>
            <person name="Hendry P."/>
            <person name="Li D."/>
            <person name="Rosewarne C.P."/>
            <person name="Tran-Dinh N."/>
            <person name="Elbourne L.D.H."/>
            <person name="Paulsen I.T."/>
            <person name="Midgley D.J."/>
        </authorList>
    </citation>
    <scope>NUCLEOTIDE SEQUENCE [LARGE SCALE GENOMIC DNA]</scope>
    <source>
        <strain evidence="3">Maddingley MBC34</strain>
    </source>
</reference>
<feature type="coiled-coil region" evidence="1">
    <location>
        <begin position="5"/>
        <end position="57"/>
    </location>
</feature>
<evidence type="ECO:0000256" key="1">
    <source>
        <dbReference type="SAM" id="Coils"/>
    </source>
</evidence>
<evidence type="ECO:0000313" key="2">
    <source>
        <dbReference type="EMBL" id="EKO39935.1"/>
    </source>
</evidence>
<gene>
    <name evidence="2" type="ORF">B193_1345</name>
</gene>
<organism evidence="2 3">
    <name type="scientific">Solidesulfovibrio magneticus str. Maddingley MBC34</name>
    <dbReference type="NCBI Taxonomy" id="1206767"/>
    <lineage>
        <taxon>Bacteria</taxon>
        <taxon>Pseudomonadati</taxon>
        <taxon>Thermodesulfobacteriota</taxon>
        <taxon>Desulfovibrionia</taxon>
        <taxon>Desulfovibrionales</taxon>
        <taxon>Desulfovibrionaceae</taxon>
        <taxon>Solidesulfovibrio</taxon>
    </lineage>
</organism>